<reference evidence="2" key="1">
    <citation type="submission" date="2021-07" db="EMBL/GenBank/DDBJ databases">
        <authorList>
            <person name="Branca A.L. A."/>
        </authorList>
    </citation>
    <scope>NUCLEOTIDE SEQUENCE</scope>
</reference>
<evidence type="ECO:0000313" key="2">
    <source>
        <dbReference type="EMBL" id="CAG8884413.1"/>
    </source>
</evidence>
<feature type="non-terminal residue" evidence="2">
    <location>
        <position position="1"/>
    </location>
</feature>
<accession>A0A9W4P275</accession>
<feature type="non-terminal residue" evidence="2">
    <location>
        <position position="58"/>
    </location>
</feature>
<feature type="region of interest" description="Disordered" evidence="1">
    <location>
        <begin position="1"/>
        <end position="58"/>
    </location>
</feature>
<organism evidence="2 3">
    <name type="scientific">Penicillium egyptiacum</name>
    <dbReference type="NCBI Taxonomy" id="1303716"/>
    <lineage>
        <taxon>Eukaryota</taxon>
        <taxon>Fungi</taxon>
        <taxon>Dikarya</taxon>
        <taxon>Ascomycota</taxon>
        <taxon>Pezizomycotina</taxon>
        <taxon>Eurotiomycetes</taxon>
        <taxon>Eurotiomycetidae</taxon>
        <taxon>Eurotiales</taxon>
        <taxon>Aspergillaceae</taxon>
        <taxon>Penicillium</taxon>
    </lineage>
</organism>
<name>A0A9W4P275_9EURO</name>
<evidence type="ECO:0000313" key="3">
    <source>
        <dbReference type="Proteomes" id="UP001154252"/>
    </source>
</evidence>
<comment type="caution">
    <text evidence="2">The sequence shown here is derived from an EMBL/GenBank/DDBJ whole genome shotgun (WGS) entry which is preliminary data.</text>
</comment>
<evidence type="ECO:0000256" key="1">
    <source>
        <dbReference type="SAM" id="MobiDB-lite"/>
    </source>
</evidence>
<sequence>TPLRAHSGPRRVKTCPETTDRPPTGSRNLLPEPQRSAQAKNDESGPVWMGADEKEERC</sequence>
<dbReference type="Proteomes" id="UP001154252">
    <property type="component" value="Unassembled WGS sequence"/>
</dbReference>
<keyword evidence="3" id="KW-1185">Reference proteome</keyword>
<gene>
    <name evidence="2" type="ORF">PEGY_LOCUS383</name>
</gene>
<proteinExistence type="predicted"/>
<dbReference type="EMBL" id="CAJVRC010000652">
    <property type="protein sequence ID" value="CAG8884413.1"/>
    <property type="molecule type" value="Genomic_DNA"/>
</dbReference>
<dbReference type="AlphaFoldDB" id="A0A9W4P275"/>
<protein>
    <submittedName>
        <fullName evidence="2">Uncharacterized protein</fullName>
    </submittedName>
</protein>